<evidence type="ECO:0000313" key="1">
    <source>
        <dbReference type="EMBL" id="KAJ8665534.1"/>
    </source>
</evidence>
<keyword evidence="2" id="KW-1185">Reference proteome</keyword>
<organism evidence="1 2">
    <name type="scientific">Eretmocerus hayati</name>
    <dbReference type="NCBI Taxonomy" id="131215"/>
    <lineage>
        <taxon>Eukaryota</taxon>
        <taxon>Metazoa</taxon>
        <taxon>Ecdysozoa</taxon>
        <taxon>Arthropoda</taxon>
        <taxon>Hexapoda</taxon>
        <taxon>Insecta</taxon>
        <taxon>Pterygota</taxon>
        <taxon>Neoptera</taxon>
        <taxon>Endopterygota</taxon>
        <taxon>Hymenoptera</taxon>
        <taxon>Apocrita</taxon>
        <taxon>Proctotrupomorpha</taxon>
        <taxon>Chalcidoidea</taxon>
        <taxon>Aphelinidae</taxon>
        <taxon>Aphelininae</taxon>
        <taxon>Eretmocerus</taxon>
    </lineage>
</organism>
<accession>A0ACC2N3B3</accession>
<sequence>MNQALSSFAFTQGSERNIDGADHRMLDQPNEKVQNESSREYRVAEEAGMRLQAHPVIFEVCDDTGCEVIDLTLPAECDSCDHPTTDNQLTQNDCSNNFKNQKVDPDYITEISTDNSPAIRGEPQKSEANGDLEFSSEFGRVC</sequence>
<reference evidence="1" key="1">
    <citation type="submission" date="2023-04" db="EMBL/GenBank/DDBJ databases">
        <title>A chromosome-level genome assembly of the parasitoid wasp Eretmocerus hayati.</title>
        <authorList>
            <person name="Zhong Y."/>
            <person name="Liu S."/>
            <person name="Liu Y."/>
        </authorList>
    </citation>
    <scope>NUCLEOTIDE SEQUENCE</scope>
    <source>
        <strain evidence="1">ZJU_SS_LIU_2023</strain>
    </source>
</reference>
<proteinExistence type="predicted"/>
<comment type="caution">
    <text evidence="1">The sequence shown here is derived from an EMBL/GenBank/DDBJ whole genome shotgun (WGS) entry which is preliminary data.</text>
</comment>
<dbReference type="EMBL" id="CM056744">
    <property type="protein sequence ID" value="KAJ8665534.1"/>
    <property type="molecule type" value="Genomic_DNA"/>
</dbReference>
<protein>
    <submittedName>
        <fullName evidence="1">Uncharacterized protein</fullName>
    </submittedName>
</protein>
<dbReference type="Proteomes" id="UP001239111">
    <property type="component" value="Chromosome 4"/>
</dbReference>
<name>A0ACC2N3B3_9HYME</name>
<evidence type="ECO:0000313" key="2">
    <source>
        <dbReference type="Proteomes" id="UP001239111"/>
    </source>
</evidence>
<gene>
    <name evidence="1" type="ORF">QAD02_007196</name>
</gene>